<dbReference type="HOGENOM" id="CLU_003703_1_0_1"/>
<accession>M2QFK1</accession>
<proteinExistence type="predicted"/>
<keyword evidence="3" id="KW-1185">Reference proteome</keyword>
<evidence type="ECO:0000259" key="1">
    <source>
        <dbReference type="Pfam" id="PF18803"/>
    </source>
</evidence>
<reference evidence="2 3" key="1">
    <citation type="journal article" date="2012" name="Proc. Natl. Acad. Sci. U.S.A.">
        <title>Comparative genomics of Ceriporiopsis subvermispora and Phanerochaete chrysosporium provide insight into selective ligninolysis.</title>
        <authorList>
            <person name="Fernandez-Fueyo E."/>
            <person name="Ruiz-Duenas F.J."/>
            <person name="Ferreira P."/>
            <person name="Floudas D."/>
            <person name="Hibbett D.S."/>
            <person name="Canessa P."/>
            <person name="Larrondo L.F."/>
            <person name="James T.Y."/>
            <person name="Seelenfreund D."/>
            <person name="Lobos S."/>
            <person name="Polanco R."/>
            <person name="Tello M."/>
            <person name="Honda Y."/>
            <person name="Watanabe T."/>
            <person name="Watanabe T."/>
            <person name="Ryu J.S."/>
            <person name="Kubicek C.P."/>
            <person name="Schmoll M."/>
            <person name="Gaskell J."/>
            <person name="Hammel K.E."/>
            <person name="St John F.J."/>
            <person name="Vanden Wymelenberg A."/>
            <person name="Sabat G."/>
            <person name="Splinter BonDurant S."/>
            <person name="Syed K."/>
            <person name="Yadav J.S."/>
            <person name="Doddapaneni H."/>
            <person name="Subramanian V."/>
            <person name="Lavin J.L."/>
            <person name="Oguiza J.A."/>
            <person name="Perez G."/>
            <person name="Pisabarro A.G."/>
            <person name="Ramirez L."/>
            <person name="Santoyo F."/>
            <person name="Master E."/>
            <person name="Coutinho P.M."/>
            <person name="Henrissat B."/>
            <person name="Lombard V."/>
            <person name="Magnuson J.K."/>
            <person name="Kuees U."/>
            <person name="Hori C."/>
            <person name="Igarashi K."/>
            <person name="Samejima M."/>
            <person name="Held B.W."/>
            <person name="Barry K.W."/>
            <person name="LaButti K.M."/>
            <person name="Lapidus A."/>
            <person name="Lindquist E.A."/>
            <person name="Lucas S.M."/>
            <person name="Riley R."/>
            <person name="Salamov A.A."/>
            <person name="Hoffmeister D."/>
            <person name="Schwenk D."/>
            <person name="Hadar Y."/>
            <person name="Yarden O."/>
            <person name="de Vries R.P."/>
            <person name="Wiebenga A."/>
            <person name="Stenlid J."/>
            <person name="Eastwood D."/>
            <person name="Grigoriev I.V."/>
            <person name="Berka R.M."/>
            <person name="Blanchette R.A."/>
            <person name="Kersten P."/>
            <person name="Martinez A.T."/>
            <person name="Vicuna R."/>
            <person name="Cullen D."/>
        </authorList>
    </citation>
    <scope>NUCLEOTIDE SEQUENCE [LARGE SCALE GENOMIC DNA]</scope>
    <source>
        <strain evidence="2 3">B</strain>
    </source>
</reference>
<dbReference type="STRING" id="914234.M2QFK1"/>
<dbReference type="Pfam" id="PF18803">
    <property type="entry name" value="CxC2"/>
    <property type="match status" value="1"/>
</dbReference>
<protein>
    <recommendedName>
        <fullName evidence="1">CxC2-like cysteine cluster KDZ transposase-associated domain-containing protein</fullName>
    </recommendedName>
</protein>
<gene>
    <name evidence="2" type="ORF">CERSUDRAFT_60827</name>
</gene>
<evidence type="ECO:0000313" key="3">
    <source>
        <dbReference type="Proteomes" id="UP000016930"/>
    </source>
</evidence>
<dbReference type="InterPro" id="IPR041457">
    <property type="entry name" value="CxC2_KDZ-assoc"/>
</dbReference>
<name>M2QFK1_CERS8</name>
<feature type="non-terminal residue" evidence="2">
    <location>
        <position position="1"/>
    </location>
</feature>
<dbReference type="AlphaFoldDB" id="M2QFK1"/>
<dbReference type="OrthoDB" id="2803146at2759"/>
<organism evidence="2 3">
    <name type="scientific">Ceriporiopsis subvermispora (strain B)</name>
    <name type="common">White-rot fungus</name>
    <name type="synonym">Gelatoporia subvermispora</name>
    <dbReference type="NCBI Taxonomy" id="914234"/>
    <lineage>
        <taxon>Eukaryota</taxon>
        <taxon>Fungi</taxon>
        <taxon>Dikarya</taxon>
        <taxon>Basidiomycota</taxon>
        <taxon>Agaricomycotina</taxon>
        <taxon>Agaricomycetes</taxon>
        <taxon>Polyporales</taxon>
        <taxon>Gelatoporiaceae</taxon>
        <taxon>Gelatoporia</taxon>
    </lineage>
</organism>
<sequence length="251" mass="28873">TRLLNWLPLRDQFLDELLRHDGLQEYLTLPYCDTYKNSQAIYRCTDCFLPKPQCQACIVTSHRLLPLHQIEGWTGNFWDKTSLHELGLQFYLGHSGDKCPGLTRSTKMTVFDISGVHTVSVVWCSCSAAERITDNFIQLLRARWFPATTKQPRTVFTFNCLNTFHLLTLHAKISLYDFYRSIISKTDNARVYKTIYRWNEISLISRQWRHLKMLKCTGRGHAPGGAATTEKGACAILCPACPQRDINLPKD</sequence>
<evidence type="ECO:0000313" key="2">
    <source>
        <dbReference type="EMBL" id="EMD30795.1"/>
    </source>
</evidence>
<dbReference type="EMBL" id="KB445843">
    <property type="protein sequence ID" value="EMD30795.1"/>
    <property type="molecule type" value="Genomic_DNA"/>
</dbReference>
<dbReference type="Proteomes" id="UP000016930">
    <property type="component" value="Unassembled WGS sequence"/>
</dbReference>
<feature type="domain" description="CxC2-like cysteine cluster KDZ transposase-associated" evidence="1">
    <location>
        <begin position="83"/>
        <end position="189"/>
    </location>
</feature>